<feature type="transmembrane region" description="Helical" evidence="1">
    <location>
        <begin position="137"/>
        <end position="162"/>
    </location>
</feature>
<proteinExistence type="predicted"/>
<keyword evidence="1" id="KW-1133">Transmembrane helix</keyword>
<keyword evidence="1" id="KW-0812">Transmembrane</keyword>
<evidence type="ECO:0000313" key="2">
    <source>
        <dbReference type="EMBL" id="CAD8350776.1"/>
    </source>
</evidence>
<feature type="transmembrane region" description="Helical" evidence="1">
    <location>
        <begin position="103"/>
        <end position="125"/>
    </location>
</feature>
<reference evidence="2" key="1">
    <citation type="submission" date="2021-01" db="EMBL/GenBank/DDBJ databases">
        <authorList>
            <person name="Corre E."/>
            <person name="Pelletier E."/>
            <person name="Niang G."/>
            <person name="Scheremetjew M."/>
            <person name="Finn R."/>
            <person name="Kale V."/>
            <person name="Holt S."/>
            <person name="Cochrane G."/>
            <person name="Meng A."/>
            <person name="Brown T."/>
            <person name="Cohen L."/>
        </authorList>
    </citation>
    <scope>NUCLEOTIDE SEQUENCE</scope>
    <source>
        <strain evidence="2">Pbaha01</strain>
    </source>
</reference>
<dbReference type="EMBL" id="HBEG01010473">
    <property type="protein sequence ID" value="CAD8350776.1"/>
    <property type="molecule type" value="Transcribed_RNA"/>
</dbReference>
<sequence>MHSLRWYMRQRLLLNSQLEGFSISRMGCSIDADIVLICETIRQWFGSLDAVSHVVQTQVREQVIQAIGSEVHVSYDVLLGTVPLICAELDYIPMSIGVGGWQGFMLVLSIPTYILLLMAQIQLIHRVARCVAWQRHLWAADAAVSFAMAFLWTCTTVGQLVLLELTSYIPMGSVFWFFSKASILVLYVALTALLALMK</sequence>
<organism evidence="2">
    <name type="scientific">Pyrodinium bahamense</name>
    <dbReference type="NCBI Taxonomy" id="73915"/>
    <lineage>
        <taxon>Eukaryota</taxon>
        <taxon>Sar</taxon>
        <taxon>Alveolata</taxon>
        <taxon>Dinophyceae</taxon>
        <taxon>Gonyaulacales</taxon>
        <taxon>Pyrocystaceae</taxon>
        <taxon>Pyrodinium</taxon>
    </lineage>
</organism>
<keyword evidence="1" id="KW-0472">Membrane</keyword>
<feature type="transmembrane region" description="Helical" evidence="1">
    <location>
        <begin position="174"/>
        <end position="196"/>
    </location>
</feature>
<accession>A0A7S0A1Y6</accession>
<evidence type="ECO:0000256" key="1">
    <source>
        <dbReference type="SAM" id="Phobius"/>
    </source>
</evidence>
<name>A0A7S0A1Y6_9DINO</name>
<dbReference type="AlphaFoldDB" id="A0A7S0A1Y6"/>
<protein>
    <submittedName>
        <fullName evidence="2">Uncharacterized protein</fullName>
    </submittedName>
</protein>
<gene>
    <name evidence="2" type="ORF">PBAH0796_LOCUS6143</name>
</gene>